<accession>A0A1E5UU60</accession>
<reference evidence="1 2" key="1">
    <citation type="submission" date="2016-09" db="EMBL/GenBank/DDBJ databases">
        <title>The draft genome of Dichanthelium oligosanthes: A C3 panicoid grass species.</title>
        <authorList>
            <person name="Studer A.J."/>
            <person name="Schnable J.C."/>
            <person name="Brutnell T.P."/>
        </authorList>
    </citation>
    <scope>NUCLEOTIDE SEQUENCE [LARGE SCALE GENOMIC DNA]</scope>
    <source>
        <strain evidence="2">cv. Kellogg 1175</strain>
        <tissue evidence="1">Leaf</tissue>
    </source>
</reference>
<name>A0A1E5UU60_9POAL</name>
<keyword evidence="2" id="KW-1185">Reference proteome</keyword>
<gene>
    <name evidence="1" type="ORF">BAE44_0022634</name>
</gene>
<dbReference type="AlphaFoldDB" id="A0A1E5UU60"/>
<dbReference type="EMBL" id="LWDX02063237">
    <property type="protein sequence ID" value="OEL16348.1"/>
    <property type="molecule type" value="Genomic_DNA"/>
</dbReference>
<proteinExistence type="predicted"/>
<dbReference type="Proteomes" id="UP000095767">
    <property type="component" value="Unassembled WGS sequence"/>
</dbReference>
<comment type="caution">
    <text evidence="1">The sequence shown here is derived from an EMBL/GenBank/DDBJ whole genome shotgun (WGS) entry which is preliminary data.</text>
</comment>
<evidence type="ECO:0000313" key="2">
    <source>
        <dbReference type="Proteomes" id="UP000095767"/>
    </source>
</evidence>
<protein>
    <submittedName>
        <fullName evidence="1">Uncharacterized protein</fullName>
    </submittedName>
</protein>
<evidence type="ECO:0000313" key="1">
    <source>
        <dbReference type="EMBL" id="OEL16348.1"/>
    </source>
</evidence>
<sequence length="59" mass="6986">MLLWIFISKDKHLKEIPISFCRQTFQPKSFCCPKPLNLLRATGDDHFTSPWNASYCRRV</sequence>
<organism evidence="1 2">
    <name type="scientific">Dichanthelium oligosanthes</name>
    <dbReference type="NCBI Taxonomy" id="888268"/>
    <lineage>
        <taxon>Eukaryota</taxon>
        <taxon>Viridiplantae</taxon>
        <taxon>Streptophyta</taxon>
        <taxon>Embryophyta</taxon>
        <taxon>Tracheophyta</taxon>
        <taxon>Spermatophyta</taxon>
        <taxon>Magnoliopsida</taxon>
        <taxon>Liliopsida</taxon>
        <taxon>Poales</taxon>
        <taxon>Poaceae</taxon>
        <taxon>PACMAD clade</taxon>
        <taxon>Panicoideae</taxon>
        <taxon>Panicodae</taxon>
        <taxon>Paniceae</taxon>
        <taxon>Dichantheliinae</taxon>
        <taxon>Dichanthelium</taxon>
    </lineage>
</organism>